<dbReference type="GO" id="GO:0009247">
    <property type="term" value="P:glycolipid biosynthetic process"/>
    <property type="evidence" value="ECO:0007669"/>
    <property type="project" value="InterPro"/>
</dbReference>
<keyword evidence="9" id="KW-0325">Glycoprotein</keyword>
<dbReference type="GO" id="GO:0001733">
    <property type="term" value="F:galactosylceramide sulfotransferase activity"/>
    <property type="evidence" value="ECO:0007669"/>
    <property type="project" value="InterPro"/>
</dbReference>
<dbReference type="SUPFAM" id="SSF52540">
    <property type="entry name" value="P-loop containing nucleoside triphosphate hydrolases"/>
    <property type="match status" value="1"/>
</dbReference>
<dbReference type="Proteomes" id="UP000515135">
    <property type="component" value="Unplaced"/>
</dbReference>
<comment type="similarity">
    <text evidence="2">Belongs to the galactose-3-O-sulfotransferase family.</text>
</comment>
<keyword evidence="6 10" id="KW-1133">Transmembrane helix</keyword>
<evidence type="ECO:0000256" key="3">
    <source>
        <dbReference type="ARBA" id="ARBA00022679"/>
    </source>
</evidence>
<evidence type="ECO:0000256" key="1">
    <source>
        <dbReference type="ARBA" id="ARBA00004323"/>
    </source>
</evidence>
<dbReference type="InterPro" id="IPR009729">
    <property type="entry name" value="Gal-3-0_sulfotransfrase"/>
</dbReference>
<accession>A0A6P4ZJG1</accession>
<evidence type="ECO:0000256" key="9">
    <source>
        <dbReference type="ARBA" id="ARBA00023180"/>
    </source>
</evidence>
<evidence type="ECO:0000256" key="7">
    <source>
        <dbReference type="ARBA" id="ARBA00023034"/>
    </source>
</evidence>
<dbReference type="RefSeq" id="XP_019631217.1">
    <property type="nucleotide sequence ID" value="XM_019775658.1"/>
</dbReference>
<keyword evidence="5" id="KW-0735">Signal-anchor</keyword>
<dbReference type="PANTHER" id="PTHR14647:SF87">
    <property type="entry name" value="PUTATIVE-RELATED"/>
    <property type="match status" value="1"/>
</dbReference>
<keyword evidence="7" id="KW-0333">Golgi apparatus</keyword>
<dbReference type="GO" id="GO:0000139">
    <property type="term" value="C:Golgi membrane"/>
    <property type="evidence" value="ECO:0007669"/>
    <property type="project" value="UniProtKB-SubCell"/>
</dbReference>
<proteinExistence type="inferred from homology"/>
<dbReference type="OrthoDB" id="514299at2759"/>
<evidence type="ECO:0000256" key="5">
    <source>
        <dbReference type="ARBA" id="ARBA00022968"/>
    </source>
</evidence>
<reference evidence="12" key="1">
    <citation type="submission" date="2025-08" db="UniProtKB">
        <authorList>
            <consortium name="RefSeq"/>
        </authorList>
    </citation>
    <scope>IDENTIFICATION</scope>
    <source>
        <tissue evidence="12">Gonad</tissue>
    </source>
</reference>
<name>A0A6P4ZJG1_BRABE</name>
<dbReference type="KEGG" id="bbel:109475121"/>
<dbReference type="Pfam" id="PF06990">
    <property type="entry name" value="Gal-3-0_sulfotr"/>
    <property type="match status" value="1"/>
</dbReference>
<dbReference type="PANTHER" id="PTHR14647">
    <property type="entry name" value="GALACTOSE-3-O-SULFOTRANSFERASE"/>
    <property type="match status" value="1"/>
</dbReference>
<dbReference type="AlphaFoldDB" id="A0A6P4ZJG1"/>
<gene>
    <name evidence="12" type="primary">LOC109475121</name>
</gene>
<organism evidence="11 12">
    <name type="scientific">Branchiostoma belcheri</name>
    <name type="common">Amphioxus</name>
    <dbReference type="NCBI Taxonomy" id="7741"/>
    <lineage>
        <taxon>Eukaryota</taxon>
        <taxon>Metazoa</taxon>
        <taxon>Chordata</taxon>
        <taxon>Cephalochordata</taxon>
        <taxon>Leptocardii</taxon>
        <taxon>Amphioxiformes</taxon>
        <taxon>Branchiostomatidae</taxon>
        <taxon>Branchiostoma</taxon>
    </lineage>
</organism>
<protein>
    <submittedName>
        <fullName evidence="12">Galactosylceramide sulfotransferase-like</fullName>
    </submittedName>
</protein>
<keyword evidence="3" id="KW-0808">Transferase</keyword>
<evidence type="ECO:0000256" key="6">
    <source>
        <dbReference type="ARBA" id="ARBA00022989"/>
    </source>
</evidence>
<dbReference type="GeneID" id="109475121"/>
<evidence type="ECO:0000313" key="12">
    <source>
        <dbReference type="RefSeq" id="XP_019631217.1"/>
    </source>
</evidence>
<comment type="subcellular location">
    <subcellularLocation>
        <location evidence="1">Golgi apparatus membrane</location>
        <topology evidence="1">Single-pass type II membrane protein</topology>
    </subcellularLocation>
</comment>
<evidence type="ECO:0000256" key="8">
    <source>
        <dbReference type="ARBA" id="ARBA00023136"/>
    </source>
</evidence>
<evidence type="ECO:0000256" key="10">
    <source>
        <dbReference type="SAM" id="Phobius"/>
    </source>
</evidence>
<evidence type="ECO:0000256" key="2">
    <source>
        <dbReference type="ARBA" id="ARBA00008124"/>
    </source>
</evidence>
<evidence type="ECO:0000256" key="4">
    <source>
        <dbReference type="ARBA" id="ARBA00022692"/>
    </source>
</evidence>
<dbReference type="InterPro" id="IPR027417">
    <property type="entry name" value="P-loop_NTPase"/>
</dbReference>
<keyword evidence="8 10" id="KW-0472">Membrane</keyword>
<dbReference type="Gene3D" id="3.40.50.300">
    <property type="entry name" value="P-loop containing nucleotide triphosphate hydrolases"/>
    <property type="match status" value="1"/>
</dbReference>
<keyword evidence="11" id="KW-1185">Reference proteome</keyword>
<sequence length="426" mass="51034">MRQQVNLWRGLTVAVAASVVLWAYYLFSCVDVSYNPVMTTKSNLTNTISRLCQWRPFGDRSVKSILSDRDDVILGQSCRKKTNFVFIKVHKAGGTAMCQLFYRFGLRHGLNFVLPNGSSDTTWFNLGWPYPLKESQYMRRINDEPFNILTNHAVYRRDVFHSIMPNDTVYLAILREPFSHLKSAMNYYALPGKYKLPRKNTLTAFLRQPSFYEDPWRNRMRQPFSHTNLMSWDMGINFSARLDAEYVEAYVTRLEREFMLVLILEYLDASLVLLKRYMCWDMVDILYKKRGPQSYRLKNVTATPELRAQHENWSRADYILYRHFNTSLWEKINREGRDFWAEVRTFRDMHERTRRFCHPRERSDNQSARLEFGPTPWSRRFHVDYQFCRLLRSRYAWMRNRAHVLREKRLSRLQGRRAPQNVTKEV</sequence>
<keyword evidence="4 10" id="KW-0812">Transmembrane</keyword>
<evidence type="ECO:0000313" key="11">
    <source>
        <dbReference type="Proteomes" id="UP000515135"/>
    </source>
</evidence>
<feature type="transmembrane region" description="Helical" evidence="10">
    <location>
        <begin position="7"/>
        <end position="27"/>
    </location>
</feature>